<proteinExistence type="inferred from homology"/>
<dbReference type="PANTHER" id="PTHR11455:SF9">
    <property type="entry name" value="CRYPTOCHROME CIRCADIAN CLOCK 5 ISOFORM X1"/>
    <property type="match status" value="1"/>
</dbReference>
<dbReference type="Gene3D" id="3.40.50.620">
    <property type="entry name" value="HUPs"/>
    <property type="match status" value="1"/>
</dbReference>
<dbReference type="InterPro" id="IPR014729">
    <property type="entry name" value="Rossmann-like_a/b/a_fold"/>
</dbReference>
<accession>A0A7W9N0I2</accession>
<feature type="binding site" evidence="3">
    <location>
        <position position="296"/>
    </location>
    <ligand>
        <name>FAD</name>
        <dbReference type="ChEBI" id="CHEBI:57692"/>
    </ligand>
</feature>
<dbReference type="SUPFAM" id="SSF48173">
    <property type="entry name" value="Cryptochrome/photolyase FAD-binding domain"/>
    <property type="match status" value="1"/>
</dbReference>
<dbReference type="InterPro" id="IPR036134">
    <property type="entry name" value="Crypto/Photolyase_FAD-like_sf"/>
</dbReference>
<dbReference type="Gene3D" id="1.10.579.10">
    <property type="entry name" value="DNA Cyclobutane Dipyrimidine Photolyase, subunit A, domain 3"/>
    <property type="match status" value="1"/>
</dbReference>
<evidence type="ECO:0000256" key="2">
    <source>
        <dbReference type="ARBA" id="ARBA00022827"/>
    </source>
</evidence>
<dbReference type="InterPro" id="IPR036155">
    <property type="entry name" value="Crypto/Photolyase_N_sf"/>
</dbReference>
<dbReference type="InterPro" id="IPR005101">
    <property type="entry name" value="Cryptochr/Photolyase_FAD-bd"/>
</dbReference>
<dbReference type="Gene3D" id="1.25.40.80">
    <property type="match status" value="1"/>
</dbReference>
<dbReference type="GO" id="GO:0009416">
    <property type="term" value="P:response to light stimulus"/>
    <property type="evidence" value="ECO:0007669"/>
    <property type="project" value="TreeGrafter"/>
</dbReference>
<comment type="caution">
    <text evidence="6">The sequence shown here is derived from an EMBL/GenBank/DDBJ whole genome shotgun (WGS) entry which is preliminary data.</text>
</comment>
<dbReference type="PRINTS" id="PR00147">
    <property type="entry name" value="DNAPHOTLYASE"/>
</dbReference>
<feature type="binding site" evidence="3">
    <location>
        <position position="245"/>
    </location>
    <ligand>
        <name>FAD</name>
        <dbReference type="ChEBI" id="CHEBI:57692"/>
    </ligand>
</feature>
<keyword evidence="1 3" id="KW-0285">Flavoprotein</keyword>
<dbReference type="Pfam" id="PF03441">
    <property type="entry name" value="FAD_binding_7"/>
    <property type="match status" value="1"/>
</dbReference>
<feature type="binding site" evidence="3">
    <location>
        <begin position="258"/>
        <end position="262"/>
    </location>
    <ligand>
        <name>FAD</name>
        <dbReference type="ChEBI" id="CHEBI:57692"/>
    </ligand>
</feature>
<dbReference type="GO" id="GO:0003677">
    <property type="term" value="F:DNA binding"/>
    <property type="evidence" value="ECO:0007669"/>
    <property type="project" value="TreeGrafter"/>
</dbReference>
<gene>
    <name evidence="6" type="ORF">HDA33_000843</name>
</gene>
<dbReference type="AlphaFoldDB" id="A0A7W9N0I2"/>
<name>A0A7W9N0I2_9MICC</name>
<reference evidence="6 7" key="1">
    <citation type="submission" date="2020-08" db="EMBL/GenBank/DDBJ databases">
        <title>Sequencing the genomes of 1000 actinobacteria strains.</title>
        <authorList>
            <person name="Klenk H.-P."/>
        </authorList>
    </citation>
    <scope>NUCLEOTIDE SEQUENCE [LARGE SCALE GENOMIC DNA]</scope>
    <source>
        <strain evidence="6 7">DSM 17945</strain>
    </source>
</reference>
<evidence type="ECO:0000256" key="3">
    <source>
        <dbReference type="PIRSR" id="PIRSR602081-1"/>
    </source>
</evidence>
<dbReference type="PROSITE" id="PS51645">
    <property type="entry name" value="PHR_CRY_ALPHA_BETA"/>
    <property type="match status" value="1"/>
</dbReference>
<keyword evidence="4" id="KW-0157">Chromophore</keyword>
<dbReference type="Proteomes" id="UP000567246">
    <property type="component" value="Unassembled WGS sequence"/>
</dbReference>
<dbReference type="EC" id="4.1.99.3" evidence="6"/>
<evidence type="ECO:0000256" key="1">
    <source>
        <dbReference type="ARBA" id="ARBA00022630"/>
    </source>
</evidence>
<dbReference type="GO" id="GO:0003904">
    <property type="term" value="F:deoxyribodipyrimidine photo-lyase activity"/>
    <property type="evidence" value="ECO:0007669"/>
    <property type="project" value="UniProtKB-EC"/>
</dbReference>
<dbReference type="RefSeq" id="WP_184171273.1">
    <property type="nucleotide sequence ID" value="NZ_BAABAG010000008.1"/>
</dbReference>
<dbReference type="PANTHER" id="PTHR11455">
    <property type="entry name" value="CRYPTOCHROME"/>
    <property type="match status" value="1"/>
</dbReference>
<keyword evidence="7" id="KW-1185">Reference proteome</keyword>
<comment type="similarity">
    <text evidence="4">Belongs to the DNA photolyase family.</text>
</comment>
<dbReference type="InterPro" id="IPR006050">
    <property type="entry name" value="DNA_photolyase_N"/>
</dbReference>
<evidence type="ECO:0000259" key="5">
    <source>
        <dbReference type="PROSITE" id="PS51645"/>
    </source>
</evidence>
<evidence type="ECO:0000256" key="4">
    <source>
        <dbReference type="RuleBase" id="RU004182"/>
    </source>
</evidence>
<comment type="cofactor">
    <cofactor evidence="3">
        <name>FAD</name>
        <dbReference type="ChEBI" id="CHEBI:57692"/>
    </cofactor>
    <text evidence="3">Binds 1 FAD per subunit.</text>
</comment>
<dbReference type="InterPro" id="IPR002081">
    <property type="entry name" value="Cryptochrome/DNA_photolyase_1"/>
</dbReference>
<dbReference type="SUPFAM" id="SSF52425">
    <property type="entry name" value="Cryptochrome/photolyase, N-terminal domain"/>
    <property type="match status" value="1"/>
</dbReference>
<keyword evidence="2 3" id="KW-0274">FAD</keyword>
<evidence type="ECO:0000313" key="6">
    <source>
        <dbReference type="EMBL" id="MBB5848279.1"/>
    </source>
</evidence>
<sequence>MTTLLWLRDDLRTLDHEALTAACEDVRDSGGAVVGLWIREEAEVDADGGRLGARPLGAAARWWNHRSLEALAPRLEALGVPLVFARGDAAAVVPAVAAGLGADVVRWSRRYAPRSRALDARIKSMLVDAGVAAHSHPGALLAEPWEVTTKVGGPYGVFTPFHRTLSEVEIAPELEVPEPVDPPGPAVRDALDRLHEEGLLLRLPALGLLDERPRWWEETVALHWEPGERAALDGLARMAQGVANYGATRDVPADADSTTGLSPRLRSGELSVRTAWHAVRRAAVDGQVSAEDARAWIRQLHWREFSWHLTFHHPDLHERPLRPQFAVFPYRQDEELAEAWRRGRTGIRLVDAGMRQLWESGWMHNRVRMVAASLFCKNLLQPWWEGEAWFWDTLVDADEANNPVSWQWVAGSGADASPYFRIFNPDTQAAKFDPEGRYVAQWLPEAVQPLSGYPPAPVVDLTVSRREALDAYEAMKEAVAGRA</sequence>
<dbReference type="GO" id="GO:0071949">
    <property type="term" value="F:FAD binding"/>
    <property type="evidence" value="ECO:0007669"/>
    <property type="project" value="TreeGrafter"/>
</dbReference>
<evidence type="ECO:0000313" key="7">
    <source>
        <dbReference type="Proteomes" id="UP000567246"/>
    </source>
</evidence>
<protein>
    <submittedName>
        <fullName evidence="6">Deoxyribodipyrimidine photo-lyase</fullName>
        <ecNumber evidence="6">4.1.99.3</ecNumber>
    </submittedName>
</protein>
<dbReference type="Pfam" id="PF00875">
    <property type="entry name" value="DNA_photolyase"/>
    <property type="match status" value="1"/>
</dbReference>
<feature type="domain" description="Photolyase/cryptochrome alpha/beta" evidence="5">
    <location>
        <begin position="1"/>
        <end position="141"/>
    </location>
</feature>
<dbReference type="EMBL" id="JACHMW010000001">
    <property type="protein sequence ID" value="MBB5848279.1"/>
    <property type="molecule type" value="Genomic_DNA"/>
</dbReference>
<feature type="binding site" evidence="3">
    <location>
        <begin position="396"/>
        <end position="398"/>
    </location>
    <ligand>
        <name>FAD</name>
        <dbReference type="ChEBI" id="CHEBI:57692"/>
    </ligand>
</feature>
<organism evidence="6 7">
    <name type="scientific">Micrococcus endophyticus</name>
    <dbReference type="NCBI Taxonomy" id="455343"/>
    <lineage>
        <taxon>Bacteria</taxon>
        <taxon>Bacillati</taxon>
        <taxon>Actinomycetota</taxon>
        <taxon>Actinomycetes</taxon>
        <taxon>Micrococcales</taxon>
        <taxon>Micrococcaceae</taxon>
        <taxon>Micrococcus</taxon>
    </lineage>
</organism>
<keyword evidence="6" id="KW-0456">Lyase</keyword>